<keyword evidence="3 5" id="KW-1133">Transmembrane helix</keyword>
<dbReference type="Proteomes" id="UP001198182">
    <property type="component" value="Unassembled WGS sequence"/>
</dbReference>
<feature type="transmembrane region" description="Helical" evidence="5">
    <location>
        <begin position="185"/>
        <end position="210"/>
    </location>
</feature>
<evidence type="ECO:0000256" key="3">
    <source>
        <dbReference type="ARBA" id="ARBA00022989"/>
    </source>
</evidence>
<dbReference type="GO" id="GO:0009403">
    <property type="term" value="P:toxin biosynthetic process"/>
    <property type="evidence" value="ECO:0007669"/>
    <property type="project" value="InterPro"/>
</dbReference>
<evidence type="ECO:0000256" key="2">
    <source>
        <dbReference type="ARBA" id="ARBA00022692"/>
    </source>
</evidence>
<comment type="subcellular location">
    <subcellularLocation>
        <location evidence="1">Membrane</location>
        <topology evidence="1">Multi-pass membrane protein</topology>
    </subcellularLocation>
</comment>
<evidence type="ECO:0000256" key="4">
    <source>
        <dbReference type="ARBA" id="ARBA00023136"/>
    </source>
</evidence>
<protein>
    <submittedName>
        <fullName evidence="6">CvpA family protein</fullName>
    </submittedName>
</protein>
<keyword evidence="2 5" id="KW-0812">Transmembrane</keyword>
<accession>A0AAE3ED77</accession>
<reference evidence="6" key="1">
    <citation type="submission" date="2021-10" db="EMBL/GenBank/DDBJ databases">
        <title>Anaerobic single-cell dispensing facilitates the cultivation of human gut bacteria.</title>
        <authorList>
            <person name="Afrizal A."/>
        </authorList>
    </citation>
    <scope>NUCLEOTIDE SEQUENCE</scope>
    <source>
        <strain evidence="6">CLA-AA-H215</strain>
    </source>
</reference>
<sequence length="250" mass="26478">MQYVVLLAAILILAGSVFLGYRKGFIRTALGMLALVLSLVIMQLIGPAVGNFLMEDSGLYEKTSRTIAESLKASVDLPETPDFSDIPADMVTPELEAQAEKQALEQTFLPEALVQAILANSSLSDAGKVGVDAAFEKAGEYLGEIVVRILGSALTFLITFVIIRLLFVAAGIVGSVPGIHEVNRILGAVLGALRGVVILWLLCFVVTLLAPTEFGQAILGTIESSAFLSSFYSGALSFGSVLRLGVQMIQ</sequence>
<evidence type="ECO:0000313" key="6">
    <source>
        <dbReference type="EMBL" id="MCC2232926.1"/>
    </source>
</evidence>
<feature type="transmembrane region" description="Helical" evidence="5">
    <location>
        <begin position="30"/>
        <end position="54"/>
    </location>
</feature>
<organism evidence="6 7">
    <name type="scientific">Hominifimenecus microfluidus</name>
    <dbReference type="NCBI Taxonomy" id="2885348"/>
    <lineage>
        <taxon>Bacteria</taxon>
        <taxon>Bacillati</taxon>
        <taxon>Bacillota</taxon>
        <taxon>Clostridia</taxon>
        <taxon>Lachnospirales</taxon>
        <taxon>Lachnospiraceae</taxon>
        <taxon>Hominifimenecus</taxon>
    </lineage>
</organism>
<dbReference type="RefSeq" id="WP_308455283.1">
    <property type="nucleotide sequence ID" value="NZ_JAJEQR010000146.1"/>
</dbReference>
<dbReference type="GO" id="GO:0016020">
    <property type="term" value="C:membrane"/>
    <property type="evidence" value="ECO:0007669"/>
    <property type="project" value="UniProtKB-SubCell"/>
</dbReference>
<dbReference type="Pfam" id="PF02674">
    <property type="entry name" value="Colicin_V"/>
    <property type="match status" value="1"/>
</dbReference>
<evidence type="ECO:0000256" key="1">
    <source>
        <dbReference type="ARBA" id="ARBA00004141"/>
    </source>
</evidence>
<name>A0AAE3ED77_9FIRM</name>
<dbReference type="AlphaFoldDB" id="A0AAE3ED77"/>
<dbReference type="InterPro" id="IPR003825">
    <property type="entry name" value="Colicin-V_CvpA"/>
</dbReference>
<gene>
    <name evidence="6" type="ORF">LKD81_18470</name>
</gene>
<evidence type="ECO:0000256" key="5">
    <source>
        <dbReference type="SAM" id="Phobius"/>
    </source>
</evidence>
<proteinExistence type="predicted"/>
<feature type="transmembrane region" description="Helical" evidence="5">
    <location>
        <begin position="145"/>
        <end position="173"/>
    </location>
</feature>
<evidence type="ECO:0000313" key="7">
    <source>
        <dbReference type="Proteomes" id="UP001198182"/>
    </source>
</evidence>
<comment type="caution">
    <text evidence="6">The sequence shown here is derived from an EMBL/GenBank/DDBJ whole genome shotgun (WGS) entry which is preliminary data.</text>
</comment>
<dbReference type="EMBL" id="JAJEQR010000146">
    <property type="protein sequence ID" value="MCC2232926.1"/>
    <property type="molecule type" value="Genomic_DNA"/>
</dbReference>
<keyword evidence="7" id="KW-1185">Reference proteome</keyword>
<keyword evidence="4 5" id="KW-0472">Membrane</keyword>